<sequence length="291" mass="31566">MSDPVSNHDIEDVLSSIRRLVAQGNHVTKPETPEKALRSVPTSPDRLVLTPAFRVLDAPAPTESPKPDLLKMPPDFAGTTETPKASTKESVEQGALETTIAELEAAVTHTSDDWEPDGSEGPLESSVTSAFLHKLDARQAKSPEAAVTEAVTDHIAETIADEIARGMPAKEADPEVDESEAEIVEDDADKVTFSHTRFDEVYDPVAEATADAAEKEPGDVFGDDLAPDVDPPLGAVATYGNTHLVDQDALRLMVSEMIRTELQGEMGERITRNVRNLVRREINRVITEQDV</sequence>
<dbReference type="AlphaFoldDB" id="A0A7W9BMD7"/>
<name>A0A7W9BMD7_9RHOB</name>
<feature type="region of interest" description="Disordered" evidence="1">
    <location>
        <begin position="22"/>
        <end position="43"/>
    </location>
</feature>
<dbReference type="EMBL" id="JACIJM010000008">
    <property type="protein sequence ID" value="MBB5723120.1"/>
    <property type="molecule type" value="Genomic_DNA"/>
</dbReference>
<feature type="region of interest" description="Disordered" evidence="1">
    <location>
        <begin position="57"/>
        <end position="94"/>
    </location>
</feature>
<feature type="compositionally biased region" description="Basic and acidic residues" evidence="1">
    <location>
        <begin position="28"/>
        <end position="37"/>
    </location>
</feature>
<protein>
    <submittedName>
        <fullName evidence="2">Cell pole-organizing protein PopZ</fullName>
    </submittedName>
</protein>
<dbReference type="RefSeq" id="WP_183530038.1">
    <property type="nucleotide sequence ID" value="NZ_JACIJM010000008.1"/>
</dbReference>
<evidence type="ECO:0000313" key="2">
    <source>
        <dbReference type="EMBL" id="MBB5723120.1"/>
    </source>
</evidence>
<comment type="caution">
    <text evidence="2">The sequence shown here is derived from an EMBL/GenBank/DDBJ whole genome shotgun (WGS) entry which is preliminary data.</text>
</comment>
<gene>
    <name evidence="2" type="ORF">FHS72_002757</name>
</gene>
<reference evidence="2 3" key="1">
    <citation type="submission" date="2020-08" db="EMBL/GenBank/DDBJ databases">
        <title>Genomic Encyclopedia of Type Strains, Phase IV (KMG-IV): sequencing the most valuable type-strain genomes for metagenomic binning, comparative biology and taxonomic classification.</title>
        <authorList>
            <person name="Goeker M."/>
        </authorList>
    </citation>
    <scope>NUCLEOTIDE SEQUENCE [LARGE SCALE GENOMIC DNA]</scope>
    <source>
        <strain evidence="2 3">DSM 101064</strain>
    </source>
</reference>
<keyword evidence="3" id="KW-1185">Reference proteome</keyword>
<dbReference type="Proteomes" id="UP000535415">
    <property type="component" value="Unassembled WGS sequence"/>
</dbReference>
<evidence type="ECO:0000313" key="3">
    <source>
        <dbReference type="Proteomes" id="UP000535415"/>
    </source>
</evidence>
<accession>A0A7W9BMD7</accession>
<proteinExistence type="predicted"/>
<evidence type="ECO:0000256" key="1">
    <source>
        <dbReference type="SAM" id="MobiDB-lite"/>
    </source>
</evidence>
<organism evidence="2 3">
    <name type="scientific">Yoonia ponticola</name>
    <dbReference type="NCBI Taxonomy" id="1524255"/>
    <lineage>
        <taxon>Bacteria</taxon>
        <taxon>Pseudomonadati</taxon>
        <taxon>Pseudomonadota</taxon>
        <taxon>Alphaproteobacteria</taxon>
        <taxon>Rhodobacterales</taxon>
        <taxon>Paracoccaceae</taxon>
        <taxon>Yoonia</taxon>
    </lineage>
</organism>